<keyword evidence="3" id="KW-1185">Reference proteome</keyword>
<dbReference type="InterPro" id="IPR011051">
    <property type="entry name" value="RmlC_Cupin_sf"/>
</dbReference>
<dbReference type="OrthoDB" id="826649at2"/>
<evidence type="ECO:0000313" key="3">
    <source>
        <dbReference type="Proteomes" id="UP000307244"/>
    </source>
</evidence>
<proteinExistence type="predicted"/>
<dbReference type="EMBL" id="SWBQ01000004">
    <property type="protein sequence ID" value="TKC05278.1"/>
    <property type="molecule type" value="Genomic_DNA"/>
</dbReference>
<organism evidence="2 3">
    <name type="scientific">Pedobacter frigoris</name>
    <dbReference type="NCBI Taxonomy" id="2571272"/>
    <lineage>
        <taxon>Bacteria</taxon>
        <taxon>Pseudomonadati</taxon>
        <taxon>Bacteroidota</taxon>
        <taxon>Sphingobacteriia</taxon>
        <taxon>Sphingobacteriales</taxon>
        <taxon>Sphingobacteriaceae</taxon>
        <taxon>Pedobacter</taxon>
    </lineage>
</organism>
<comment type="caution">
    <text evidence="2">The sequence shown here is derived from an EMBL/GenBank/DDBJ whole genome shotgun (WGS) entry which is preliminary data.</text>
</comment>
<dbReference type="Pfam" id="PF05523">
    <property type="entry name" value="FdtA"/>
    <property type="match status" value="1"/>
</dbReference>
<dbReference type="InterPro" id="IPR008894">
    <property type="entry name" value="QdtA_cupin_dom"/>
</dbReference>
<dbReference type="SUPFAM" id="SSF51182">
    <property type="entry name" value="RmlC-like cupins"/>
    <property type="match status" value="1"/>
</dbReference>
<accession>A0A4U1CE60</accession>
<protein>
    <recommendedName>
        <fullName evidence="1">Sugar 3,4-ketoisomerase QdtA cupin domain-containing protein</fullName>
    </recommendedName>
</protein>
<sequence length="143" mass="16926">MNENIMVIKGGRHIDNRGIMDYINEFDMSLIKRMYMINHPNKHIKRGWRAHKLEQRWFYVVKGGFEINLVKIDDFENPDPNQKIETYELTDQQPMVIHVPVGYASAFRALENDSKVVVYADANIQAAVNDNYQYPIDYFVNWK</sequence>
<dbReference type="Proteomes" id="UP000307244">
    <property type="component" value="Unassembled WGS sequence"/>
</dbReference>
<dbReference type="InterPro" id="IPR014710">
    <property type="entry name" value="RmlC-like_jellyroll"/>
</dbReference>
<feature type="domain" description="Sugar 3,4-ketoisomerase QdtA cupin" evidence="1">
    <location>
        <begin position="15"/>
        <end position="125"/>
    </location>
</feature>
<name>A0A4U1CE60_9SPHI</name>
<dbReference type="RefSeq" id="WP_136837096.1">
    <property type="nucleotide sequence ID" value="NZ_SWBQ01000004.1"/>
</dbReference>
<dbReference type="AlphaFoldDB" id="A0A4U1CE60"/>
<dbReference type="Gene3D" id="2.60.120.10">
    <property type="entry name" value="Jelly Rolls"/>
    <property type="match status" value="1"/>
</dbReference>
<reference evidence="2 3" key="1">
    <citation type="submission" date="2019-04" db="EMBL/GenBank/DDBJ databases">
        <title>Pedobacter sp. RP-3-15 sp. nov., isolated from Arctic soil.</title>
        <authorList>
            <person name="Dahal R.H."/>
            <person name="Kim D.-U."/>
        </authorList>
    </citation>
    <scope>NUCLEOTIDE SEQUENCE [LARGE SCALE GENOMIC DNA]</scope>
    <source>
        <strain evidence="2 3">RP-3-15</strain>
    </source>
</reference>
<gene>
    <name evidence="2" type="ORF">FA047_16100</name>
</gene>
<evidence type="ECO:0000313" key="2">
    <source>
        <dbReference type="EMBL" id="TKC05278.1"/>
    </source>
</evidence>
<evidence type="ECO:0000259" key="1">
    <source>
        <dbReference type="Pfam" id="PF05523"/>
    </source>
</evidence>